<keyword evidence="7" id="KW-0969">Cilium</keyword>
<comment type="caution">
    <text evidence="7">The sequence shown here is derived from an EMBL/GenBank/DDBJ whole genome shotgun (WGS) entry which is preliminary data.</text>
</comment>
<reference evidence="7 8" key="1">
    <citation type="submission" date="2020-08" db="EMBL/GenBank/DDBJ databases">
        <title>Novel species isolated from subtropical streams in China.</title>
        <authorList>
            <person name="Lu H."/>
        </authorList>
    </citation>
    <scope>NUCLEOTIDE SEQUENCE [LARGE SCALE GENOMIC DNA]</scope>
    <source>
        <strain evidence="7 8">KACC 16656</strain>
    </source>
</reference>
<accession>A0ABR6X872</accession>
<keyword evidence="3 6" id="KW-0963">Cytoplasm</keyword>
<keyword evidence="7" id="KW-0966">Cell projection</keyword>
<keyword evidence="5" id="KW-0143">Chaperone</keyword>
<evidence type="ECO:0000256" key="1">
    <source>
        <dbReference type="ARBA" id="ARBA00004514"/>
    </source>
</evidence>
<sequence length="157" mass="16957">MFGSPNSHGANAYAKVGIETGVISASPHKLIIMLYDGAITSLANATQYMKDNDIPAKGYSISKAIAIIETGLRASLDKKAGGDIAVSLDALYEYMSNRLLQANLNNQPEGVIEVQNLLRDLKFSWEAIAPNNNQLNTDSPPPPIDALEPRRTTLFKA</sequence>
<dbReference type="RefSeq" id="WP_186924120.1">
    <property type="nucleotide sequence ID" value="NZ_JACOFW010000024.1"/>
</dbReference>
<name>A0ABR6X872_9BURK</name>
<dbReference type="CDD" id="cd16098">
    <property type="entry name" value="FliS"/>
    <property type="match status" value="1"/>
</dbReference>
<dbReference type="EMBL" id="JACOFW010000024">
    <property type="protein sequence ID" value="MBC3809057.1"/>
    <property type="molecule type" value="Genomic_DNA"/>
</dbReference>
<dbReference type="Gene3D" id="1.20.120.340">
    <property type="entry name" value="Flagellar protein FliS"/>
    <property type="match status" value="1"/>
</dbReference>
<evidence type="ECO:0000256" key="5">
    <source>
        <dbReference type="ARBA" id="ARBA00023186"/>
    </source>
</evidence>
<evidence type="ECO:0000256" key="2">
    <source>
        <dbReference type="ARBA" id="ARBA00008787"/>
    </source>
</evidence>
<dbReference type="PIRSF" id="PIRSF039090">
    <property type="entry name" value="Flis"/>
    <property type="match status" value="1"/>
</dbReference>
<protein>
    <recommendedName>
        <fullName evidence="6">Flagellar secretion chaperone FliS</fullName>
    </recommendedName>
</protein>
<organism evidence="7 8">
    <name type="scientific">Undibacterium seohonense</name>
    <dbReference type="NCBI Taxonomy" id="1344950"/>
    <lineage>
        <taxon>Bacteria</taxon>
        <taxon>Pseudomonadati</taxon>
        <taxon>Pseudomonadota</taxon>
        <taxon>Betaproteobacteria</taxon>
        <taxon>Burkholderiales</taxon>
        <taxon>Oxalobacteraceae</taxon>
        <taxon>Undibacterium</taxon>
    </lineage>
</organism>
<proteinExistence type="inferred from homology"/>
<dbReference type="Proteomes" id="UP000648257">
    <property type="component" value="Unassembled WGS sequence"/>
</dbReference>
<dbReference type="InterPro" id="IPR003713">
    <property type="entry name" value="FliS"/>
</dbReference>
<evidence type="ECO:0000313" key="8">
    <source>
        <dbReference type="Proteomes" id="UP000648257"/>
    </source>
</evidence>
<evidence type="ECO:0000313" key="7">
    <source>
        <dbReference type="EMBL" id="MBC3809057.1"/>
    </source>
</evidence>
<dbReference type="NCBIfam" id="TIGR00208">
    <property type="entry name" value="fliS"/>
    <property type="match status" value="1"/>
</dbReference>
<comment type="subcellular location">
    <subcellularLocation>
        <location evidence="1 6">Cytoplasm</location>
        <location evidence="1 6">Cytosol</location>
    </subcellularLocation>
</comment>
<dbReference type="InterPro" id="IPR036584">
    <property type="entry name" value="FliS_sf"/>
</dbReference>
<dbReference type="Pfam" id="PF02561">
    <property type="entry name" value="FliS"/>
    <property type="match status" value="1"/>
</dbReference>
<dbReference type="PANTHER" id="PTHR34773:SF1">
    <property type="entry name" value="FLAGELLAR SECRETION CHAPERONE FLIS"/>
    <property type="match status" value="1"/>
</dbReference>
<dbReference type="PANTHER" id="PTHR34773">
    <property type="entry name" value="FLAGELLAR SECRETION CHAPERONE FLIS"/>
    <property type="match status" value="1"/>
</dbReference>
<evidence type="ECO:0000256" key="4">
    <source>
        <dbReference type="ARBA" id="ARBA00022795"/>
    </source>
</evidence>
<evidence type="ECO:0000256" key="6">
    <source>
        <dbReference type="PIRNR" id="PIRNR039090"/>
    </source>
</evidence>
<evidence type="ECO:0000256" key="3">
    <source>
        <dbReference type="ARBA" id="ARBA00022490"/>
    </source>
</evidence>
<keyword evidence="8" id="KW-1185">Reference proteome</keyword>
<comment type="similarity">
    <text evidence="2 6">Belongs to the FliS family.</text>
</comment>
<dbReference type="SUPFAM" id="SSF101116">
    <property type="entry name" value="Flagellar export chaperone FliS"/>
    <property type="match status" value="1"/>
</dbReference>
<gene>
    <name evidence="7" type="primary">fliS</name>
    <name evidence="7" type="ORF">H8K52_17090</name>
</gene>
<keyword evidence="4 6" id="KW-1005">Bacterial flagellum biogenesis</keyword>
<keyword evidence="7" id="KW-0282">Flagellum</keyword>